<proteinExistence type="predicted"/>
<dbReference type="SUPFAM" id="SSF51197">
    <property type="entry name" value="Clavaminate synthase-like"/>
    <property type="match status" value="1"/>
</dbReference>
<reference evidence="5 6" key="1">
    <citation type="journal article" date="2009" name="Stand. Genomic Sci.">
        <title>Complete genome sequence of Actinosynnema mirum type strain (101).</title>
        <authorList>
            <person name="Land M."/>
            <person name="Lapidus A."/>
            <person name="Mayilraj S."/>
            <person name="Chen F."/>
            <person name="Copeland A."/>
            <person name="Del Rio T.G."/>
            <person name="Nolan M."/>
            <person name="Lucas S."/>
            <person name="Tice H."/>
            <person name="Cheng J.F."/>
            <person name="Chertkov O."/>
            <person name="Bruce D."/>
            <person name="Goodwin L."/>
            <person name="Pitluck S."/>
            <person name="Rohde M."/>
            <person name="Goker M."/>
            <person name="Pati A."/>
            <person name="Ivanova N."/>
            <person name="Mavromatis K."/>
            <person name="Chen A."/>
            <person name="Palaniappan K."/>
            <person name="Hauser L."/>
            <person name="Chang Y.J."/>
            <person name="Jeffries C.C."/>
            <person name="Brettin T."/>
            <person name="Detter J.C."/>
            <person name="Han C."/>
            <person name="Chain P."/>
            <person name="Tindall B.J."/>
            <person name="Bristow J."/>
            <person name="Eisen J.A."/>
            <person name="Markowitz V."/>
            <person name="Hugenholtz P."/>
            <person name="Kyrpides N.C."/>
            <person name="Klenk H.P."/>
        </authorList>
    </citation>
    <scope>NUCLEOTIDE SEQUENCE [LARGE SCALE GENOMIC DNA]</scope>
    <source>
        <strain evidence="6">ATCC 29888 / DSM 43827 / JCM 3225 / NBRC 14064 / NCIMB 13271 / NRRL B-12336 / IMRU 3971 / 101</strain>
    </source>
</reference>
<dbReference type="EMBL" id="CP001630">
    <property type="protein sequence ID" value="ACU36458.1"/>
    <property type="molecule type" value="Genomic_DNA"/>
</dbReference>
<dbReference type="AlphaFoldDB" id="C6WLA5"/>
<dbReference type="GO" id="GO:0005506">
    <property type="term" value="F:iron ion binding"/>
    <property type="evidence" value="ECO:0007669"/>
    <property type="project" value="InterPro"/>
</dbReference>
<dbReference type="KEGG" id="ami:Amir_2520"/>
<dbReference type="Gene3D" id="2.60.120.620">
    <property type="entry name" value="q2cbj1_9rhob like domain"/>
    <property type="match status" value="1"/>
</dbReference>
<dbReference type="Pfam" id="PF22814">
    <property type="entry name" value="WelO5"/>
    <property type="match status" value="1"/>
</dbReference>
<comment type="cofactor">
    <cofactor evidence="1">
        <name>L-ascorbate</name>
        <dbReference type="ChEBI" id="CHEBI:38290"/>
    </cofactor>
</comment>
<protein>
    <submittedName>
        <fullName evidence="5">Prolyl 4-hydroxylase alpha subunit</fullName>
    </submittedName>
</protein>
<dbReference type="Proteomes" id="UP000002213">
    <property type="component" value="Chromosome"/>
</dbReference>
<keyword evidence="6" id="KW-1185">Reference proteome</keyword>
<feature type="domain" description="Prolyl 4-hydroxylase alpha subunit" evidence="4">
    <location>
        <begin position="47"/>
        <end position="271"/>
    </location>
</feature>
<keyword evidence="3" id="KW-0560">Oxidoreductase</keyword>
<evidence type="ECO:0000259" key="4">
    <source>
        <dbReference type="SMART" id="SM00702"/>
    </source>
</evidence>
<evidence type="ECO:0000313" key="6">
    <source>
        <dbReference type="Proteomes" id="UP000002213"/>
    </source>
</evidence>
<dbReference type="HOGENOM" id="CLU_072365_0_0_11"/>
<evidence type="ECO:0000256" key="2">
    <source>
        <dbReference type="ARBA" id="ARBA00022964"/>
    </source>
</evidence>
<organism evidence="5 6">
    <name type="scientific">Actinosynnema mirum (strain ATCC 29888 / DSM 43827 / JCM 3225 / NBRC 14064 / NCIMB 13271 / NRRL B-12336 / IMRU 3971 / 101)</name>
    <dbReference type="NCBI Taxonomy" id="446462"/>
    <lineage>
        <taxon>Bacteria</taxon>
        <taxon>Bacillati</taxon>
        <taxon>Actinomycetota</taxon>
        <taxon>Actinomycetes</taxon>
        <taxon>Pseudonocardiales</taxon>
        <taxon>Pseudonocardiaceae</taxon>
        <taxon>Actinosynnema</taxon>
    </lineage>
</organism>
<dbReference type="eggNOG" id="ENOG502ZCEB">
    <property type="taxonomic scope" value="Bacteria"/>
</dbReference>
<dbReference type="InterPro" id="IPR055091">
    <property type="entry name" value="WelO5-like"/>
</dbReference>
<sequence length="283" mass="30225">MSAVDSVAGNVAGNVAGIVEQHDPHFTAVTSAEFDRAGIAELAAGRRAATRVPGFASPAMCAEVLEALTEAEFESYGAERVSPRVMRFGVGVSDHRDGGGGVSGGYWEALEGGVRGWQGLSLPFDPFRFCRDGIGKHWPGEVVVGRRGGRELGAGVAREPGGGFVVHYDDASREFSGNLLDVALVAQFAFNLYLSVPESGGETVVWRHRWQPGDEEFRPAGSYGYREEVVGSAESFTLRPRAGEALLFDPRNYHAVRPSSGGRRIALGFSVGLTDEGDLHVWA</sequence>
<dbReference type="InterPro" id="IPR006620">
    <property type="entry name" value="Pro_4_hyd_alph"/>
</dbReference>
<name>C6WLA5_ACTMD</name>
<evidence type="ECO:0000256" key="3">
    <source>
        <dbReference type="ARBA" id="ARBA00023002"/>
    </source>
</evidence>
<dbReference type="GO" id="GO:0031418">
    <property type="term" value="F:L-ascorbic acid binding"/>
    <property type="evidence" value="ECO:0007669"/>
    <property type="project" value="InterPro"/>
</dbReference>
<gene>
    <name evidence="5" type="ordered locus">Amir_2520</name>
</gene>
<accession>C6WLA5</accession>
<evidence type="ECO:0000256" key="1">
    <source>
        <dbReference type="ARBA" id="ARBA00001961"/>
    </source>
</evidence>
<dbReference type="SMART" id="SM00702">
    <property type="entry name" value="P4Hc"/>
    <property type="match status" value="1"/>
</dbReference>
<dbReference type="GO" id="GO:0051213">
    <property type="term" value="F:dioxygenase activity"/>
    <property type="evidence" value="ECO:0007669"/>
    <property type="project" value="UniProtKB-KW"/>
</dbReference>
<evidence type="ECO:0000313" key="5">
    <source>
        <dbReference type="EMBL" id="ACU36458.1"/>
    </source>
</evidence>
<dbReference type="GO" id="GO:0016705">
    <property type="term" value="F:oxidoreductase activity, acting on paired donors, with incorporation or reduction of molecular oxygen"/>
    <property type="evidence" value="ECO:0007669"/>
    <property type="project" value="InterPro"/>
</dbReference>
<dbReference type="STRING" id="446462.Amir_2520"/>
<keyword evidence="2" id="KW-0223">Dioxygenase</keyword>